<keyword evidence="4 5" id="KW-0472">Membrane</keyword>
<dbReference type="OrthoDB" id="8161897at2"/>
<dbReference type="EMBL" id="BKCG01000001">
    <property type="protein sequence ID" value="GER58596.1"/>
    <property type="molecule type" value="Genomic_DNA"/>
</dbReference>
<organism evidence="6 7">
    <name type="scientific">Patiriisocius marinus</name>
    <dbReference type="NCBI Taxonomy" id="1397112"/>
    <lineage>
        <taxon>Bacteria</taxon>
        <taxon>Pseudomonadati</taxon>
        <taxon>Bacteroidota</taxon>
        <taxon>Flavobacteriia</taxon>
        <taxon>Flavobacteriales</taxon>
        <taxon>Flavobacteriaceae</taxon>
        <taxon>Patiriisocius</taxon>
    </lineage>
</organism>
<accession>A0A5J4IUZ7</accession>
<feature type="transmembrane region" description="Helical" evidence="5">
    <location>
        <begin position="12"/>
        <end position="28"/>
    </location>
</feature>
<evidence type="ECO:0000313" key="6">
    <source>
        <dbReference type="EMBL" id="GER58596.1"/>
    </source>
</evidence>
<feature type="transmembrane region" description="Helical" evidence="5">
    <location>
        <begin position="87"/>
        <end position="105"/>
    </location>
</feature>
<dbReference type="Pfam" id="PF07681">
    <property type="entry name" value="DoxX"/>
    <property type="match status" value="1"/>
</dbReference>
<protein>
    <recommendedName>
        <fullName evidence="8">DoxX protein</fullName>
    </recommendedName>
</protein>
<dbReference type="GO" id="GO:0016020">
    <property type="term" value="C:membrane"/>
    <property type="evidence" value="ECO:0007669"/>
    <property type="project" value="UniProtKB-SubCell"/>
</dbReference>
<dbReference type="Proteomes" id="UP000326509">
    <property type="component" value="Unassembled WGS sequence"/>
</dbReference>
<evidence type="ECO:0000313" key="7">
    <source>
        <dbReference type="Proteomes" id="UP000326509"/>
    </source>
</evidence>
<dbReference type="AlphaFoldDB" id="A0A5J4IUZ7"/>
<comment type="caution">
    <text evidence="6">The sequence shown here is derived from an EMBL/GenBank/DDBJ whole genome shotgun (WGS) entry which is preliminary data.</text>
</comment>
<evidence type="ECO:0000256" key="3">
    <source>
        <dbReference type="ARBA" id="ARBA00022989"/>
    </source>
</evidence>
<dbReference type="InterPro" id="IPR032808">
    <property type="entry name" value="DoxX"/>
</dbReference>
<dbReference type="RefSeq" id="WP_151672666.1">
    <property type="nucleotide sequence ID" value="NZ_BKCG01000001.1"/>
</dbReference>
<keyword evidence="7" id="KW-1185">Reference proteome</keyword>
<feature type="transmembrane region" description="Helical" evidence="5">
    <location>
        <begin position="111"/>
        <end position="129"/>
    </location>
</feature>
<keyword evidence="2 5" id="KW-0812">Transmembrane</keyword>
<name>A0A5J4IUZ7_9FLAO</name>
<gene>
    <name evidence="6" type="ORF">ULMA_07040</name>
</gene>
<keyword evidence="3 5" id="KW-1133">Transmembrane helix</keyword>
<sequence>MKKIHIALRSGLGLMLLAFGLNKFFWFMPDFDFTGYPEAEHLFSTLRFSDHASSASESTGKGYIMGLVGLSEIIIGLLLILNKWTRLALLMLVPISVNIVLFHLFVNLPNIGPALLVAIVNGYLIYINWDSYKSIFS</sequence>
<evidence type="ECO:0000256" key="4">
    <source>
        <dbReference type="ARBA" id="ARBA00023136"/>
    </source>
</evidence>
<proteinExistence type="predicted"/>
<feature type="transmembrane region" description="Helical" evidence="5">
    <location>
        <begin position="62"/>
        <end position="80"/>
    </location>
</feature>
<evidence type="ECO:0000256" key="2">
    <source>
        <dbReference type="ARBA" id="ARBA00022692"/>
    </source>
</evidence>
<evidence type="ECO:0000256" key="5">
    <source>
        <dbReference type="SAM" id="Phobius"/>
    </source>
</evidence>
<reference evidence="6 7" key="1">
    <citation type="submission" date="2019-08" db="EMBL/GenBank/DDBJ databases">
        <title>Draft genome sequence of Ulvibacter marinus type strain NBRC 109484.</title>
        <authorList>
            <person name="Kawano K."/>
            <person name="Ushijima N."/>
            <person name="Kihara M."/>
            <person name="Itoh H."/>
        </authorList>
    </citation>
    <scope>NUCLEOTIDE SEQUENCE [LARGE SCALE GENOMIC DNA]</scope>
    <source>
        <strain evidence="6 7">NBRC 109484</strain>
    </source>
</reference>
<evidence type="ECO:0008006" key="8">
    <source>
        <dbReference type="Google" id="ProtNLM"/>
    </source>
</evidence>
<evidence type="ECO:0000256" key="1">
    <source>
        <dbReference type="ARBA" id="ARBA00004141"/>
    </source>
</evidence>
<comment type="subcellular location">
    <subcellularLocation>
        <location evidence="1">Membrane</location>
        <topology evidence="1">Multi-pass membrane protein</topology>
    </subcellularLocation>
</comment>